<gene>
    <name evidence="2" type="ORF">Vbra_14434</name>
</gene>
<feature type="region of interest" description="Disordered" evidence="1">
    <location>
        <begin position="490"/>
        <end position="513"/>
    </location>
</feature>
<protein>
    <submittedName>
        <fullName evidence="2">Uncharacterized protein</fullName>
    </submittedName>
</protein>
<feature type="compositionally biased region" description="Low complexity" evidence="1">
    <location>
        <begin position="447"/>
        <end position="466"/>
    </location>
</feature>
<accession>A0A0G4F573</accession>
<feature type="region of interest" description="Disordered" evidence="1">
    <location>
        <begin position="427"/>
        <end position="467"/>
    </location>
</feature>
<feature type="compositionally biased region" description="Basic and acidic residues" evidence="1">
    <location>
        <begin position="100"/>
        <end position="121"/>
    </location>
</feature>
<dbReference type="EMBL" id="CDMY01000376">
    <property type="protein sequence ID" value="CEM07136.1"/>
    <property type="molecule type" value="Genomic_DNA"/>
</dbReference>
<name>A0A0G4F573_VITBC</name>
<reference evidence="2 3" key="1">
    <citation type="submission" date="2014-11" db="EMBL/GenBank/DDBJ databases">
        <authorList>
            <person name="Zhu J."/>
            <person name="Qi W."/>
            <person name="Song R."/>
        </authorList>
    </citation>
    <scope>NUCLEOTIDE SEQUENCE [LARGE SCALE GENOMIC DNA]</scope>
</reference>
<feature type="region of interest" description="Disordered" evidence="1">
    <location>
        <begin position="91"/>
        <end position="149"/>
    </location>
</feature>
<feature type="compositionally biased region" description="Pro residues" evidence="1">
    <location>
        <begin position="499"/>
        <end position="511"/>
    </location>
</feature>
<organism evidence="2 3">
    <name type="scientific">Vitrella brassicaformis (strain CCMP3155)</name>
    <dbReference type="NCBI Taxonomy" id="1169540"/>
    <lineage>
        <taxon>Eukaryota</taxon>
        <taxon>Sar</taxon>
        <taxon>Alveolata</taxon>
        <taxon>Colpodellida</taxon>
        <taxon>Vitrellaceae</taxon>
        <taxon>Vitrella</taxon>
    </lineage>
</organism>
<feature type="compositionally biased region" description="Pro residues" evidence="1">
    <location>
        <begin position="383"/>
        <end position="398"/>
    </location>
</feature>
<evidence type="ECO:0000313" key="2">
    <source>
        <dbReference type="EMBL" id="CEM07136.1"/>
    </source>
</evidence>
<evidence type="ECO:0000256" key="1">
    <source>
        <dbReference type="SAM" id="MobiDB-lite"/>
    </source>
</evidence>
<keyword evidence="3" id="KW-1185">Reference proteome</keyword>
<evidence type="ECO:0000313" key="3">
    <source>
        <dbReference type="Proteomes" id="UP000041254"/>
    </source>
</evidence>
<dbReference type="AlphaFoldDB" id="A0A0G4F573"/>
<feature type="region of interest" description="Disordered" evidence="1">
    <location>
        <begin position="340"/>
        <end position="401"/>
    </location>
</feature>
<dbReference type="VEuPathDB" id="CryptoDB:Vbra_14434"/>
<feature type="compositionally biased region" description="Polar residues" evidence="1">
    <location>
        <begin position="346"/>
        <end position="382"/>
    </location>
</feature>
<sequence length="632" mass="71273">MNPEEPLWYWEQLWMLCGEWLWRPCWMVLDVISEVLLILRRPPDFRQGVLKPRRHDLRLHLDQFGEVQWMHTEESQDKWLRIVFSDAHSCPVPSSPRQSADGRAEESKSSSSFSRDKEAVARRAWQTPRPGSGRAAVRHQARMNARQAQSPHRMMEMIFCFWSPEAAQHWESVLLKAAAPYLRSDLKRPALTLPLLQACPSLADEPAVPPNEEHSDSLGVSFWDRTEEGPPPSLCTCMFFPCHGWRLRWLFGRRQGDPGWACVERKDRRFSEAVRRTAEYCSWPAEQQELYCRLYEALLPMLRCLRTAEIRKKRKRGRRSWLLWWGWSWGQKKRRRFSLSEKKTAADSQDVATSPSHLTASTTAPESAVSPTNSNDTNDSKQPPSPPLPAPTPAPPTRLPAAPAGLALRELLPIPLERAKSDHLLRSSASARPEGHPAKTLSQLGVASRKFTASSRSKSKSARAMSLTFNKTPLAPVREEEEQHGLCHIHAAPSGDRSPPSPSPPLSPSPPDLIVASETELLSANLHLSLERLCVQETLLQQQQQQQQRSSYSSQSSLMWYDCVGGVEELPDDRRLGIKGPPACLPEPIPLVDIPDGRQFDVPFVPGGPTAAAPVFGKALQAFQTLRRAHQM</sequence>
<dbReference type="InParanoid" id="A0A0G4F573"/>
<dbReference type="Proteomes" id="UP000041254">
    <property type="component" value="Unassembled WGS sequence"/>
</dbReference>
<proteinExistence type="predicted"/>